<dbReference type="GeneID" id="75691633"/>
<reference evidence="2 3" key="1">
    <citation type="submission" date="2021-04" db="EMBL/GenBank/DDBJ databases">
        <authorList>
            <person name="Shkoporov A.N."/>
            <person name="Stockdale S.R."/>
            <person name="Guerin E."/>
            <person name="Ross R.P."/>
            <person name="Hill C."/>
        </authorList>
    </citation>
    <scope>NUCLEOTIDE SEQUENCE [LARGE SCALE GENOMIC DNA]</scope>
    <source>
        <strain evidence="3">cr17_1</strain>
    </source>
</reference>
<name>A0AAE7RVR0_9CAUD</name>
<organism evidence="2 3">
    <name type="scientific">uncultured phage cr17_1</name>
    <dbReference type="NCBI Taxonomy" id="2986404"/>
    <lineage>
        <taxon>Viruses</taxon>
        <taxon>Duplodnaviria</taxon>
        <taxon>Heunggongvirae</taxon>
        <taxon>Uroviricota</taxon>
        <taxon>Caudoviricetes</taxon>
        <taxon>Crassvirales</taxon>
        <taxon>Intestiviridae</taxon>
        <taxon>Crudevirinae</taxon>
        <taxon>Endlipuvirus</taxon>
        <taxon>Endlipuvirus intestinihominis</taxon>
    </lineage>
</organism>
<feature type="coiled-coil region" evidence="1">
    <location>
        <begin position="3624"/>
        <end position="3651"/>
    </location>
</feature>
<protein>
    <submittedName>
        <fullName evidence="2">Uncharacterized protein</fullName>
    </submittedName>
</protein>
<sequence length="4294" mass="495977">MPCTIKGLNLNPKELAIVEGVANGNDKKAAIIAAYLKEDANFIEFASKDSKWRGSIENTPHNTCVRLLNEYYKKQHPSVVNFRRSRIGTELNGFSSVHAKYIAYRHTAGIISALYYDLAKNKDVNRKDRADILRRCSTTIRSKFVTEYINPLINSDEFKNNSTGKKYIEKINDLRRKANQYKAIKDKENFENTIKELYTIYGNIAAKYGDIKTKNYGNLVNKLLENKEAFYEEVINNSSITFLTKTFKDVSDIINAEKANNEEDINFVDEENDGIDEMMKSHIEDLTSRGSYLNTVSQRLKLYFETIPNLESAESKTLDLNNELGVEIPIGYNKAISAIYSFCTFTSPKSLIEEIKNVANNISHYAGLIKLAKDMENDIVFRNYVFGQLANPKVNKTIISISESGIEFSNSNATADPITAIFYQYYNAIKGTIRTNYPAQDLENIQELYDYINLAKKEETGSNAQNDILLNLHNKFLNIYLKYFPNAEVSAIDKYINDGNKIDNYTKFISIFDGFLNEAKKSKDKYEQEILRNNKNLADYYRKKYAIEAGIGFDEERPVFKIDDTIFGDAFINSLYSISNSLVKYSVVKVDLNSRNADGNLGADFIGNSWITNLFKQINFSTEEDLNAGLNKLREFVSLSDQYKYNPILFDQYDERGRKISRGLFDINEQGETFVNTYARQLLDYTLFNGIKDYVTDKSALYSTMSKTDYLISQLISYTTDDKIADINKGWYFMRTPSDAPKNFIIKAPKHSISGLFNEKSVNKKHPIFRIFYNYVLGELEQGFKQLTKVGTIDNNGIFTPKDNTDGLFEYYHYRGSIIKNRKLTGNVFQFNRLFPVNGFNPAEILSNEEAGVPFLYGGKFMNTIYSPDGANGYTLNLDDGSKQTIENIVEEWLINYSKEIEKRISQYTEAIGDRYNIDQIKEFAINYTINTIAFDDIFEGDSKFYKSYQDFLKRAKEVQAQGKAYTGYDLLDDYNGGLKTIDQLSIPRKGISTDNITIPIRNGFKAITINNTVRGSNRYVAIKKELINIFEKEYGNKELTDKERKNIEDRAEFIARGYKEGIITNDAQSYITFEEFIRRRVADGTYYEYADLITQLLDPNIDVKDIDLDRINAKIQVQKNFYFDHAYDTTTETYYPRQIKNAEFVLIPKLLPKDSSLYQLYELMTEYGIDQVNTKETDKAAKKDVLTFWDNEGNVTEDNLTVFKDKLNEGNVIGTYYYRYLYKQQDVPQHMVDASNKVAVQLFKKIIDNTTEETAKYVNTLFKAYCKNIEDSFNELLNNLDLKVDKNRNIVNKNNSGDLIDFNSFYKRAQEEAKRLNLDSNFLDYITPDPVTHIPRMPNFMNYASIKLQNIAQSIFNNSITKQKLPGWHAAQITNVGFSKKLEYHPTVYNEVENPYKNVKIELTYTPDTADANGMGAVFIGRDENGNAIGEFYIDAYYDFNTKSAKSWRKKDLDENKVSLASIGQGVTIDEEFRGKGYGKAFYYQIAVELGKQGKTLVSASNLSRTEDANRVWKSLVKDGYAKKVNDHYEFINNKILSVKQEAYIEVMLPRWSKLLPKNLTKEQLDHISKEGLDLHLGYRMPTEGKQSIAILKVVGFLDDSQGSTIVVPDEWVPQTGSDFDVDSVYGICYEMYFDPEDALIHKIEYNDGNTDEDIKYRYKIYKAIKNPNISLKRFKKLSIEDQNTREARNNLILDCIINIFKSQSAKEENYSQSNFRALEDAKNNIDKLHEHYEELIESSDAVINRSTYNLFDQLDSMENAMSGARLKAASVNRDTFVSICNYAKTKLSKNHIITIKYPNNEIYNFDEIKKAWPNAKLSEDNKYIIVEHDSIGNTVNNKNIVGQLLTTYGSQTTAHILDAIKSGTVYNENEYTFGVFKTLLDIGSDYITAIAFLQQPAVTEIVNAYFKTNSIFTNIGNKSPIKVAITELAKKYNIKVDGKEIADFTSTNDILGELTKLYGKEFKNRFGIDLNIDYLHLTNNVNVNLSQEDLLNRFSVKDDFLFDLYIIIQFNKLKITSNNIEKILQVTKPDKFGAKQTIRSTRRILQDAKKYTSNRDLVGSTLYVKDKTFVDALYPNIIDENINIENSVYPYLAAFMQYATIPSIKINSQLFTMEREDVAQIIDNIEQKLNVKLNDEQYIDLIQYMVSYLYKLTPILTTPITLNKMGKFITDTKYGEELANENIDYWKSEEARINGFTYYETTKFDTVDINNPTQEEINNFAKLTPVQKVLYIKEHFSEDPGIFKYIDVNTYNQRNVREKGYTGQSLYFHDNIENIEDILIQSKLDSFNKHPYIKLAMLDIVKYAFIVDGFRFKRNSITKLVVNEFLLKPIQYNGTNIVPTIIDNFATLFNVNDFDSKGTDIYNMTERFVRSHSGIIKNVFLSKKDNRFNKFFKSDNIVQIPYTKDGISFIEYTGIGKWVEEDTTGESSFTGDIQPGFISSDSLSYIRITRNINKKSVTTLYKVIIKDKGLYLAPLNLLDSNETNEYSINPNNNKFKRLEYYLGIIDAAASTESDVNIIISQEDGPASAENKTKYTIKRFIQPKINDVLNNRNYFTGNLSNTDPNGFINKLINKFKENPDKALIADNNKIINFALPNIGSATIQTINGEDYYIKKVKPSNNLKLYFKTKQDKYYNKLNEQEKNIADTVGQYSLIVPNIYEVSQYFSPVEENIEDIAPFAITDIIGDSYETIDSSKLTTVEEISLKIINDINRQGINGNEVAEKVAELLKESDIDRYSAVSIKNHTREIYSRAAGFYKTVSNMLNKEINNFIQDENGEWLSIDNPKVIDIIKNKPGELDRYVRTLLNARSFGTSLSGLFEFDIASVDKVISDQIQSIRNSINNIRNNPKIVSAMKLIMDNYFGKEVSTNPLIRNNIISIRTQYSDADIFDSLFSSVSELSNSEVQVIVKFIGGIINGANLVDAPKARQEFLRKYDEIMKMPGKFVWGDIVKNGKFITLYTQKFITDRDQLRDAVREAKDKYGRFSIEYYKARLNKDKWYADNVNMEVVPEYYIAKNKLDESILKTAPELFVRYKEIMTTIYEMTPGEDSELSIEQQQEKIALINEINFMTSSLNKDYSPKSDEEIVKANTLKDYIDKIKKLNGEYFEYSPIAGFDEDLKYYLDVIKKYDENNPNEVLEEKLKDENYRNAFNWINLNARKTINKELKDKIDWAFKQFKDNADRQSEIATILDSHPEYKDKLGIIDGRKFTKEQKQIIKDAALKKYGYDYESSLSNETLIKEIPANLPILSSRFYTEIRSNDEGKRSPERIETISKINDILQHAVDRNGEISTKLLFNLPKERIEELANLYDVLRDIRKNRPDYDSLAERFKDRVNFRVNRKAFNRELSYALLNLKGTANYDLWERIFCAIGKNGEVIIKNKKIVPNSDLFGYYEPKSQDYIDHNKTIAKKIISDNVDYITTEYYERSRNEAIANNNFEEWFEENHVFNPYTRKYEPLRIWTTLDVKNNLDKYDPKYYDAIGSNRTRYVKEEYKNKNYKPYSVNYNGSEKYNNKVNLSSKEVAMIELLQSTLNEYATTNPMKRFIDRGYLPRRRKDDITTQSLAKDLIGLTGYTINTPSERRYEDDVDYAHDREVDFPMLQLLKAKGYKKRIIPRIKLSTESQESYNEYLADIKKQNKEIDENNEKLDNAILDDNWKEVFQEYITKAIDYNARQRAKYYIYLLLDELKSNDAYKTSYFSGKLKRDNANSTDIETKYQTEKQTRTIELINNFYNRVVLGEFKKGSKLDRYANLMQNITSAKYMIFNVTGGIGNVLTGWTNIAGEVFAKEFFDNSTWNKAQARYFGALPAIIANLYSPKALNLTDGIIKLLRVVDIDNMLELKGVESATDRIRKIRDSLYGLQSSGEHYMQNTVMLAMLESHRVIKDNNGNWYIGSFANFTRDLEIQTMCDLIKDDPELLASYRLFIDNIRSDANEAKSYAEFSKDINAEFIKAHCSKAFANEYIKNRDANLKSAKKEFERFDTLASQFELVDGVARIKPDSVITKDMFGRFRDKVINVNNKIHGIYDKIGAAKIEAEWYGGLLMQYKKHLYPGILKRWRVRGYYNEMRESIERGSYIDLISFLAHEFKDDIKNAKAKGGTTTDIVLHSIQNIFKSFIDTFINFRFNYKMLPDWQQHNLRRILGDSIAIASAILMAIVLHLATDDDDEEVINSTWYNLILYQADRWATESRAYTPWGFVAEVKTLYSSPIAALSGPKDLFKAMSLIIDAMIDPEFDPVYDRGLYKGQNKFTILLERNIPLLRVIRRLQNLDKNNQFYRLSDNNLPMDIATNVANWIED</sequence>
<feature type="coiled-coil region" evidence="1">
    <location>
        <begin position="516"/>
        <end position="543"/>
    </location>
</feature>
<proteinExistence type="predicted"/>
<dbReference type="Proteomes" id="UP000827442">
    <property type="component" value="Segment"/>
</dbReference>
<evidence type="ECO:0000313" key="2">
    <source>
        <dbReference type="EMBL" id="QWM90306.1"/>
    </source>
</evidence>
<evidence type="ECO:0000256" key="1">
    <source>
        <dbReference type="SAM" id="Coils"/>
    </source>
</evidence>
<dbReference type="KEGG" id="vg:75691633"/>
<dbReference type="EMBL" id="MZ130488">
    <property type="protein sequence ID" value="QWM90306.1"/>
    <property type="molecule type" value="Genomic_DNA"/>
</dbReference>
<dbReference type="RefSeq" id="YP_010359878.1">
    <property type="nucleotide sequence ID" value="NC_062778.1"/>
</dbReference>
<keyword evidence="1" id="KW-0175">Coiled coil</keyword>
<gene>
    <name evidence="2" type="primary">gp_25566</name>
</gene>
<evidence type="ECO:0000313" key="3">
    <source>
        <dbReference type="Proteomes" id="UP000827442"/>
    </source>
</evidence>
<keyword evidence="3" id="KW-1185">Reference proteome</keyword>
<accession>A0AAE7RVR0</accession>